<organism evidence="5 6">
    <name type="scientific">Modicisalibacter luteus</name>
    <dbReference type="NCBI Taxonomy" id="453962"/>
    <lineage>
        <taxon>Bacteria</taxon>
        <taxon>Pseudomonadati</taxon>
        <taxon>Pseudomonadota</taxon>
        <taxon>Gammaproteobacteria</taxon>
        <taxon>Oceanospirillales</taxon>
        <taxon>Halomonadaceae</taxon>
        <taxon>Modicisalibacter</taxon>
    </lineage>
</organism>
<proteinExistence type="predicted"/>
<dbReference type="EC" id="2.7.7.65" evidence="1"/>
<dbReference type="InterPro" id="IPR029787">
    <property type="entry name" value="Nucleotide_cyclase"/>
</dbReference>
<keyword evidence="3" id="KW-0812">Transmembrane</keyword>
<evidence type="ECO:0000256" key="1">
    <source>
        <dbReference type="ARBA" id="ARBA00012528"/>
    </source>
</evidence>
<name>A0ABV7M560_9GAMM</name>
<dbReference type="Gene3D" id="2.60.40.2380">
    <property type="match status" value="1"/>
</dbReference>
<dbReference type="InterPro" id="IPR011622">
    <property type="entry name" value="7TMR_DISM_rcpt_extracell_dom2"/>
</dbReference>
<dbReference type="EMBL" id="JBHRUH010000031">
    <property type="protein sequence ID" value="MFC3293004.1"/>
    <property type="molecule type" value="Genomic_DNA"/>
</dbReference>
<sequence>MRRRKFPCSECTWPSPPATAWRLTILLLLWLTSVAVANDDVPGSIDIGALQHQLLRAPTSYLVTDTRTSLQEVLNRDFQPLTNGSVNQGISSRTYWLRVRLQNTETQDRRWVMHHETAYLDNMTAYVMDSGQSPQEIAMTDRVPFHERSLHYRKLGFEHTTPAGDWSDVYLRLDYAKADSISLNVHLWDHQAYVQKLQEEHLLFGGYFGITVALCLIALLFAFVMREATYLYYALFLTISGLMWAQINGFAYQYLFPAQPYWHNEGCHIGYLLFVIITFQFTRTFLHTAEYFPRINRLMYGLQLIMILAIGLRLLGDYGVVLHIAYASLTLPLLMLPALGWLAYRKGMVYARWFSIAWLVYSLGLATSLISAYTRLLPWGMEALTYAQIGSLLESMFLLVALGERLRSREEGRHEALRQANYDPLTQLGNRRLLAQQYDVVARRFENTGMPVFLLMIDLDHFKALNDTYGHLAGDHILQKLADLLRAHCQGSGTCVRLGGEEFAMLLQVPDQRTALEIAERIRQAFCRTPTHYREQHIVHTLSIGLAPVLTAERKLSLQEAMIQADEALYQGKVSSRNCTTVYESAA</sequence>
<keyword evidence="3" id="KW-1133">Transmembrane helix</keyword>
<keyword evidence="6" id="KW-1185">Reference proteome</keyword>
<dbReference type="InterPro" id="IPR050469">
    <property type="entry name" value="Diguanylate_Cyclase"/>
</dbReference>
<feature type="transmembrane region" description="Helical" evidence="3">
    <location>
        <begin position="356"/>
        <end position="377"/>
    </location>
</feature>
<dbReference type="Proteomes" id="UP001595640">
    <property type="component" value="Unassembled WGS sequence"/>
</dbReference>
<feature type="transmembrane region" description="Helical" evidence="3">
    <location>
        <begin position="321"/>
        <end position="344"/>
    </location>
</feature>
<evidence type="ECO:0000259" key="4">
    <source>
        <dbReference type="PROSITE" id="PS50887"/>
    </source>
</evidence>
<dbReference type="Pfam" id="PF07696">
    <property type="entry name" value="7TMR-DISMED2"/>
    <property type="match status" value="1"/>
</dbReference>
<comment type="catalytic activity">
    <reaction evidence="2">
        <text>2 GTP = 3',3'-c-di-GMP + 2 diphosphate</text>
        <dbReference type="Rhea" id="RHEA:24898"/>
        <dbReference type="ChEBI" id="CHEBI:33019"/>
        <dbReference type="ChEBI" id="CHEBI:37565"/>
        <dbReference type="ChEBI" id="CHEBI:58805"/>
        <dbReference type="EC" id="2.7.7.65"/>
    </reaction>
</comment>
<dbReference type="PANTHER" id="PTHR45138">
    <property type="entry name" value="REGULATORY COMPONENTS OF SENSORY TRANSDUCTION SYSTEM"/>
    <property type="match status" value="1"/>
</dbReference>
<dbReference type="Pfam" id="PF00990">
    <property type="entry name" value="GGDEF"/>
    <property type="match status" value="1"/>
</dbReference>
<evidence type="ECO:0000313" key="6">
    <source>
        <dbReference type="Proteomes" id="UP001595640"/>
    </source>
</evidence>
<evidence type="ECO:0000256" key="3">
    <source>
        <dbReference type="SAM" id="Phobius"/>
    </source>
</evidence>
<feature type="transmembrane region" description="Helical" evidence="3">
    <location>
        <begin position="202"/>
        <end position="224"/>
    </location>
</feature>
<feature type="transmembrane region" description="Helical" evidence="3">
    <location>
        <begin position="268"/>
        <end position="286"/>
    </location>
</feature>
<reference evidence="6" key="1">
    <citation type="journal article" date="2019" name="Int. J. Syst. Evol. Microbiol.">
        <title>The Global Catalogue of Microorganisms (GCM) 10K type strain sequencing project: providing services to taxonomists for standard genome sequencing and annotation.</title>
        <authorList>
            <consortium name="The Broad Institute Genomics Platform"/>
            <consortium name="The Broad Institute Genome Sequencing Center for Infectious Disease"/>
            <person name="Wu L."/>
            <person name="Ma J."/>
        </authorList>
    </citation>
    <scope>NUCLEOTIDE SEQUENCE [LARGE SCALE GENOMIC DNA]</scope>
    <source>
        <strain evidence="6">KCTC 12847</strain>
    </source>
</reference>
<protein>
    <recommendedName>
        <fullName evidence="1">diguanylate cyclase</fullName>
        <ecNumber evidence="1">2.7.7.65</ecNumber>
    </recommendedName>
</protein>
<comment type="caution">
    <text evidence="5">The sequence shown here is derived from an EMBL/GenBank/DDBJ whole genome shotgun (WGS) entry which is preliminary data.</text>
</comment>
<gene>
    <name evidence="5" type="ORF">ACFOEI_13160</name>
</gene>
<dbReference type="PROSITE" id="PS50887">
    <property type="entry name" value="GGDEF"/>
    <property type="match status" value="1"/>
</dbReference>
<keyword evidence="5" id="KW-0808">Transferase</keyword>
<feature type="transmembrane region" description="Helical" evidence="3">
    <location>
        <begin position="298"/>
        <end position="315"/>
    </location>
</feature>
<dbReference type="InterPro" id="IPR043128">
    <property type="entry name" value="Rev_trsase/Diguanyl_cyclase"/>
</dbReference>
<dbReference type="Pfam" id="PF07695">
    <property type="entry name" value="7TMR-DISM_7TM"/>
    <property type="match status" value="1"/>
</dbReference>
<accession>A0ABV7M560</accession>
<dbReference type="RefSeq" id="WP_169338665.1">
    <property type="nucleotide sequence ID" value="NZ_BMXD01000001.1"/>
</dbReference>
<dbReference type="SMART" id="SM00267">
    <property type="entry name" value="GGDEF"/>
    <property type="match status" value="1"/>
</dbReference>
<feature type="domain" description="GGDEF" evidence="4">
    <location>
        <begin position="450"/>
        <end position="585"/>
    </location>
</feature>
<feature type="transmembrane region" description="Helical" evidence="3">
    <location>
        <begin position="231"/>
        <end position="256"/>
    </location>
</feature>
<dbReference type="SUPFAM" id="SSF55073">
    <property type="entry name" value="Nucleotide cyclase"/>
    <property type="match status" value="1"/>
</dbReference>
<dbReference type="GO" id="GO:0052621">
    <property type="term" value="F:diguanylate cyclase activity"/>
    <property type="evidence" value="ECO:0007669"/>
    <property type="project" value="UniProtKB-EC"/>
</dbReference>
<dbReference type="InterPro" id="IPR011623">
    <property type="entry name" value="7TMR_DISM_rcpt_extracell_dom1"/>
</dbReference>
<evidence type="ECO:0000313" key="5">
    <source>
        <dbReference type="EMBL" id="MFC3293004.1"/>
    </source>
</evidence>
<dbReference type="InterPro" id="IPR000160">
    <property type="entry name" value="GGDEF_dom"/>
</dbReference>
<dbReference type="CDD" id="cd01949">
    <property type="entry name" value="GGDEF"/>
    <property type="match status" value="1"/>
</dbReference>
<dbReference type="Gene3D" id="3.30.70.270">
    <property type="match status" value="1"/>
</dbReference>
<keyword evidence="5" id="KW-0548">Nucleotidyltransferase</keyword>
<evidence type="ECO:0000256" key="2">
    <source>
        <dbReference type="ARBA" id="ARBA00034247"/>
    </source>
</evidence>
<dbReference type="NCBIfam" id="TIGR00254">
    <property type="entry name" value="GGDEF"/>
    <property type="match status" value="1"/>
</dbReference>
<dbReference type="PANTHER" id="PTHR45138:SF9">
    <property type="entry name" value="DIGUANYLATE CYCLASE DGCM-RELATED"/>
    <property type="match status" value="1"/>
</dbReference>
<keyword evidence="3" id="KW-0472">Membrane</keyword>